<dbReference type="InterPro" id="IPR020630">
    <property type="entry name" value="THF_DH/CycHdrlase_cat_dom"/>
</dbReference>
<dbReference type="GO" id="GO:0005829">
    <property type="term" value="C:cytosol"/>
    <property type="evidence" value="ECO:0007669"/>
    <property type="project" value="TreeGrafter"/>
</dbReference>
<dbReference type="GO" id="GO:0004477">
    <property type="term" value="F:methenyltetrahydrofolate cyclohydrolase activity"/>
    <property type="evidence" value="ECO:0007669"/>
    <property type="project" value="UniProtKB-UniRule"/>
</dbReference>
<gene>
    <name evidence="11" type="primary">folD</name>
    <name evidence="14" type="ORF">UU43_C0001G0012</name>
</gene>
<comment type="function">
    <text evidence="11">Catalyzes the oxidation of 5,10-methylenetetrahydrofolate to 5,10-methenyltetrahydrofolate and then the hydrolysis of 5,10-methenyltetrahydrofolate to 10-formyltetrahydrofolate.</text>
</comment>
<keyword evidence="11" id="KW-0028">Amino-acid biosynthesis</keyword>
<keyword evidence="5 11" id="KW-0378">Hydrolase</keyword>
<dbReference type="PRINTS" id="PR00085">
    <property type="entry name" value="THFDHDRGNASE"/>
</dbReference>
<dbReference type="PROSITE" id="PS00766">
    <property type="entry name" value="THF_DHG_CYH_1"/>
    <property type="match status" value="1"/>
</dbReference>
<comment type="catalytic activity">
    <reaction evidence="11">
        <text>(6R)-5,10-methylene-5,6,7,8-tetrahydrofolate + NADP(+) = (6R)-5,10-methenyltetrahydrofolate + NADPH</text>
        <dbReference type="Rhea" id="RHEA:22812"/>
        <dbReference type="ChEBI" id="CHEBI:15636"/>
        <dbReference type="ChEBI" id="CHEBI:57455"/>
        <dbReference type="ChEBI" id="CHEBI:57783"/>
        <dbReference type="ChEBI" id="CHEBI:58349"/>
        <dbReference type="EC" id="1.5.1.5"/>
    </reaction>
</comment>
<dbReference type="InterPro" id="IPR020631">
    <property type="entry name" value="THF_DH/CycHdrlase_NAD-bd_dom"/>
</dbReference>
<keyword evidence="3 11" id="KW-0554">One-carbon metabolism</keyword>
<dbReference type="Gene3D" id="3.40.50.10860">
    <property type="entry name" value="Leucine Dehydrogenase, chain A, domain 1"/>
    <property type="match status" value="1"/>
</dbReference>
<feature type="binding site" evidence="11">
    <location>
        <position position="237"/>
    </location>
    <ligand>
        <name>NADP(+)</name>
        <dbReference type="ChEBI" id="CHEBI:58349"/>
    </ligand>
</feature>
<dbReference type="InterPro" id="IPR046346">
    <property type="entry name" value="Aminoacid_DH-like_N_sf"/>
</dbReference>
<dbReference type="Gene3D" id="3.40.50.720">
    <property type="entry name" value="NAD(P)-binding Rossmann-like Domain"/>
    <property type="match status" value="1"/>
</dbReference>
<comment type="caution">
    <text evidence="11">Lacks conserved residue(s) required for the propagation of feature annotation.</text>
</comment>
<dbReference type="GO" id="GO:0000105">
    <property type="term" value="P:L-histidine biosynthetic process"/>
    <property type="evidence" value="ECO:0007669"/>
    <property type="project" value="UniProtKB-KW"/>
</dbReference>
<dbReference type="PANTHER" id="PTHR48099:SF5">
    <property type="entry name" value="C-1-TETRAHYDROFOLATE SYNTHASE, CYTOPLASMIC"/>
    <property type="match status" value="1"/>
</dbReference>
<dbReference type="GO" id="GO:0009086">
    <property type="term" value="P:methionine biosynthetic process"/>
    <property type="evidence" value="ECO:0007669"/>
    <property type="project" value="UniProtKB-KW"/>
</dbReference>
<dbReference type="PROSITE" id="PS00767">
    <property type="entry name" value="THF_DHG_CYH_2"/>
    <property type="match status" value="1"/>
</dbReference>
<evidence type="ECO:0000256" key="6">
    <source>
        <dbReference type="ARBA" id="ARBA00022857"/>
    </source>
</evidence>
<dbReference type="SUPFAM" id="SSF51735">
    <property type="entry name" value="NAD(P)-binding Rossmann-fold domains"/>
    <property type="match status" value="1"/>
</dbReference>
<dbReference type="UniPathway" id="UPA00193"/>
<dbReference type="GO" id="GO:0006164">
    <property type="term" value="P:purine nucleotide biosynthetic process"/>
    <property type="evidence" value="ECO:0007669"/>
    <property type="project" value="UniProtKB-KW"/>
</dbReference>
<proteinExistence type="inferred from homology"/>
<dbReference type="EC" id="1.5.1.5" evidence="11"/>
<feature type="domain" description="Tetrahydrofolate dehydrogenase/cyclohydrolase catalytic" evidence="12">
    <location>
        <begin position="5"/>
        <end position="124"/>
    </location>
</feature>
<reference evidence="14 15" key="1">
    <citation type="journal article" date="2015" name="Nature">
        <title>rRNA introns, odd ribosomes, and small enigmatic genomes across a large radiation of phyla.</title>
        <authorList>
            <person name="Brown C.T."/>
            <person name="Hug L.A."/>
            <person name="Thomas B.C."/>
            <person name="Sharon I."/>
            <person name="Castelle C.J."/>
            <person name="Singh A."/>
            <person name="Wilkins M.J."/>
            <person name="Williams K.H."/>
            <person name="Banfield J.F."/>
        </authorList>
    </citation>
    <scope>NUCLEOTIDE SEQUENCE [LARGE SCALE GENOMIC DNA]</scope>
</reference>
<dbReference type="EC" id="3.5.4.9" evidence="11"/>
<evidence type="ECO:0000256" key="7">
    <source>
        <dbReference type="ARBA" id="ARBA00023002"/>
    </source>
</evidence>
<dbReference type="GO" id="GO:0035999">
    <property type="term" value="P:tetrahydrofolate interconversion"/>
    <property type="evidence" value="ECO:0007669"/>
    <property type="project" value="UniProtKB-UniRule"/>
</dbReference>
<dbReference type="InterPro" id="IPR020867">
    <property type="entry name" value="THF_DH/CycHdrlase_CS"/>
</dbReference>
<evidence type="ECO:0000256" key="11">
    <source>
        <dbReference type="HAMAP-Rule" id="MF_01576"/>
    </source>
</evidence>
<keyword evidence="9 11" id="KW-0486">Methionine biosynthesis</keyword>
<comment type="pathway">
    <text evidence="1 11">One-carbon metabolism; tetrahydrofolate interconversion.</text>
</comment>
<dbReference type="InterPro" id="IPR036291">
    <property type="entry name" value="NAD(P)-bd_dom_sf"/>
</dbReference>
<dbReference type="EMBL" id="LCAP01000001">
    <property type="protein sequence ID" value="KKR91832.1"/>
    <property type="molecule type" value="Genomic_DNA"/>
</dbReference>
<name>A0A0G0XV90_9BACT</name>
<evidence type="ECO:0000256" key="2">
    <source>
        <dbReference type="ARBA" id="ARBA00011738"/>
    </source>
</evidence>
<keyword evidence="4 11" id="KW-0658">Purine biosynthesis</keyword>
<comment type="catalytic activity">
    <reaction evidence="11">
        <text>(6R)-5,10-methenyltetrahydrofolate + H2O = (6R)-10-formyltetrahydrofolate + H(+)</text>
        <dbReference type="Rhea" id="RHEA:23700"/>
        <dbReference type="ChEBI" id="CHEBI:15377"/>
        <dbReference type="ChEBI" id="CHEBI:15378"/>
        <dbReference type="ChEBI" id="CHEBI:57455"/>
        <dbReference type="ChEBI" id="CHEBI:195366"/>
        <dbReference type="EC" id="3.5.4.9"/>
    </reaction>
</comment>
<evidence type="ECO:0000313" key="15">
    <source>
        <dbReference type="Proteomes" id="UP000034190"/>
    </source>
</evidence>
<sequence>MVKIIDGKKLAEKIKDEIVKEIIELNHGRPENCLVRPNLAIILVGEREDSKIYVARKEQEAKKVGIDTHLYKCGEQISERELLEIIKCLNEDESIDAILVQLPLPAAVDTDTIIMSIDPVKDVDGFHPDNLEKLLKSYDFDALMPPVFAAVLEMLKSIDYKVKDKQIFVIANFLIFGQGLAHILKCRGAKAETLKPEDKDLRQKTVQADVLITAVGKPEFIKKEMIKDWAVIIDIGITMQNGKAVGDVDFDDVKNKAGYITPVPGGVGPMTIALALKNTLEIYKRRHK</sequence>
<evidence type="ECO:0000256" key="3">
    <source>
        <dbReference type="ARBA" id="ARBA00022563"/>
    </source>
</evidence>
<dbReference type="FunFam" id="3.40.50.10860:FF:000005">
    <property type="entry name" value="C-1-tetrahydrofolate synthase, cytoplasmic, putative"/>
    <property type="match status" value="1"/>
</dbReference>
<dbReference type="Pfam" id="PF00763">
    <property type="entry name" value="THF_DHG_CYH"/>
    <property type="match status" value="1"/>
</dbReference>
<dbReference type="PANTHER" id="PTHR48099">
    <property type="entry name" value="C-1-TETRAHYDROFOLATE SYNTHASE, CYTOPLASMIC-RELATED"/>
    <property type="match status" value="1"/>
</dbReference>
<dbReference type="Pfam" id="PF02882">
    <property type="entry name" value="THF_DHG_CYH_C"/>
    <property type="match status" value="1"/>
</dbReference>
<dbReference type="InterPro" id="IPR000672">
    <property type="entry name" value="THF_DH/CycHdrlase"/>
</dbReference>
<dbReference type="Proteomes" id="UP000034190">
    <property type="component" value="Unassembled WGS sequence"/>
</dbReference>
<dbReference type="SUPFAM" id="SSF53223">
    <property type="entry name" value="Aminoacid dehydrogenase-like, N-terminal domain"/>
    <property type="match status" value="1"/>
</dbReference>
<evidence type="ECO:0000259" key="12">
    <source>
        <dbReference type="Pfam" id="PF00763"/>
    </source>
</evidence>
<evidence type="ECO:0000256" key="4">
    <source>
        <dbReference type="ARBA" id="ARBA00022755"/>
    </source>
</evidence>
<evidence type="ECO:0000256" key="5">
    <source>
        <dbReference type="ARBA" id="ARBA00022801"/>
    </source>
</evidence>
<dbReference type="CDD" id="cd01080">
    <property type="entry name" value="NAD_bind_m-THF_DH_Cyclohyd"/>
    <property type="match status" value="1"/>
</dbReference>
<comment type="caution">
    <text evidence="14">The sequence shown here is derived from an EMBL/GenBank/DDBJ whole genome shotgun (WGS) entry which is preliminary data.</text>
</comment>
<dbReference type="HAMAP" id="MF_01576">
    <property type="entry name" value="THF_DHG_CYH"/>
    <property type="match status" value="1"/>
</dbReference>
<keyword evidence="8 11" id="KW-0368">Histidine biosynthesis</keyword>
<organism evidence="14 15">
    <name type="scientific">Candidatus Falkowbacteria bacterium GW2011_GWA2_41_14</name>
    <dbReference type="NCBI Taxonomy" id="1618635"/>
    <lineage>
        <taxon>Bacteria</taxon>
        <taxon>Candidatus Falkowiibacteriota</taxon>
    </lineage>
</organism>
<keyword evidence="6 11" id="KW-0521">NADP</keyword>
<evidence type="ECO:0000256" key="8">
    <source>
        <dbReference type="ARBA" id="ARBA00023102"/>
    </source>
</evidence>
<evidence type="ECO:0000256" key="9">
    <source>
        <dbReference type="ARBA" id="ARBA00023167"/>
    </source>
</evidence>
<dbReference type="GO" id="GO:0004488">
    <property type="term" value="F:methylenetetrahydrofolate dehydrogenase (NADP+) activity"/>
    <property type="evidence" value="ECO:0007669"/>
    <property type="project" value="UniProtKB-UniRule"/>
</dbReference>
<dbReference type="PATRIC" id="fig|1618635.3.peg.13"/>
<keyword evidence="10 11" id="KW-0511">Multifunctional enzyme</keyword>
<evidence type="ECO:0000256" key="1">
    <source>
        <dbReference type="ARBA" id="ARBA00004777"/>
    </source>
</evidence>
<comment type="similarity">
    <text evidence="11">Belongs to the tetrahydrofolate dehydrogenase/cyclohydrolase family.</text>
</comment>
<evidence type="ECO:0000256" key="10">
    <source>
        <dbReference type="ARBA" id="ARBA00023268"/>
    </source>
</evidence>
<evidence type="ECO:0000259" key="13">
    <source>
        <dbReference type="Pfam" id="PF02882"/>
    </source>
</evidence>
<comment type="subunit">
    <text evidence="2 11">Homodimer.</text>
</comment>
<keyword evidence="7 11" id="KW-0560">Oxidoreductase</keyword>
<feature type="domain" description="Tetrahydrofolate dehydrogenase/cyclohydrolase NAD(P)-binding" evidence="13">
    <location>
        <begin position="149"/>
        <end position="286"/>
    </location>
</feature>
<accession>A0A0G0XV90</accession>
<dbReference type="AlphaFoldDB" id="A0A0G0XV90"/>
<evidence type="ECO:0000313" key="14">
    <source>
        <dbReference type="EMBL" id="KKR91832.1"/>
    </source>
</evidence>
<protein>
    <recommendedName>
        <fullName evidence="11">Bifunctional protein FolD</fullName>
    </recommendedName>
    <domain>
        <recommendedName>
            <fullName evidence="11">Methylenetetrahydrofolate dehydrogenase</fullName>
            <ecNumber evidence="11">1.5.1.5</ecNumber>
        </recommendedName>
    </domain>
    <domain>
        <recommendedName>
            <fullName evidence="11">Methenyltetrahydrofolate cyclohydrolase</fullName>
            <ecNumber evidence="11">3.5.4.9</ecNumber>
        </recommendedName>
    </domain>
</protein>